<dbReference type="PANTHER" id="PTHR10192:SF5">
    <property type="entry name" value="GEPHYRIN"/>
    <property type="match status" value="1"/>
</dbReference>
<feature type="compositionally biased region" description="Basic and acidic residues" evidence="8">
    <location>
        <begin position="12"/>
        <end position="29"/>
    </location>
</feature>
<dbReference type="CDD" id="cd00887">
    <property type="entry name" value="MoeA"/>
    <property type="match status" value="1"/>
</dbReference>
<evidence type="ECO:0000313" key="10">
    <source>
        <dbReference type="EMBL" id="MCG2621032.1"/>
    </source>
</evidence>
<accession>A0ABS9L313</accession>
<dbReference type="InterPro" id="IPR005110">
    <property type="entry name" value="MoeA_linker/N"/>
</dbReference>
<evidence type="ECO:0000256" key="7">
    <source>
        <dbReference type="RuleBase" id="RU365090"/>
    </source>
</evidence>
<comment type="caution">
    <text evidence="10">The sequence shown here is derived from an EMBL/GenBank/DDBJ whole genome shotgun (WGS) entry which is preliminary data.</text>
</comment>
<dbReference type="Pfam" id="PF03453">
    <property type="entry name" value="MoeA_N"/>
    <property type="match status" value="1"/>
</dbReference>
<dbReference type="InterPro" id="IPR008284">
    <property type="entry name" value="MoCF_biosynth_CS"/>
</dbReference>
<feature type="region of interest" description="Disordered" evidence="8">
    <location>
        <begin position="1"/>
        <end position="29"/>
    </location>
</feature>
<dbReference type="SUPFAM" id="SSF63882">
    <property type="entry name" value="MoeA N-terminal region -like"/>
    <property type="match status" value="1"/>
</dbReference>
<protein>
    <recommendedName>
        <fullName evidence="7">Molybdopterin molybdenumtransferase</fullName>
        <ecNumber evidence="7">2.10.1.1</ecNumber>
    </recommendedName>
</protein>
<keyword evidence="7" id="KW-0808">Transferase</keyword>
<dbReference type="Gene3D" id="2.170.190.11">
    <property type="entry name" value="Molybdopterin biosynthesis moea protein, domain 3"/>
    <property type="match status" value="1"/>
</dbReference>
<evidence type="ECO:0000256" key="3">
    <source>
        <dbReference type="ARBA" id="ARBA00010763"/>
    </source>
</evidence>
<keyword evidence="11" id="KW-1185">Reference proteome</keyword>
<dbReference type="InterPro" id="IPR036425">
    <property type="entry name" value="MoaB/Mog-like_dom_sf"/>
</dbReference>
<dbReference type="Gene3D" id="3.90.105.10">
    <property type="entry name" value="Molybdopterin biosynthesis moea protein, domain 2"/>
    <property type="match status" value="1"/>
</dbReference>
<dbReference type="RefSeq" id="WP_237818107.1">
    <property type="nucleotide sequence ID" value="NZ_JAKLTQ010000001.1"/>
</dbReference>
<dbReference type="InterPro" id="IPR038987">
    <property type="entry name" value="MoeA-like"/>
</dbReference>
<evidence type="ECO:0000313" key="11">
    <source>
        <dbReference type="Proteomes" id="UP001165368"/>
    </source>
</evidence>
<evidence type="ECO:0000256" key="2">
    <source>
        <dbReference type="ARBA" id="ARBA00005046"/>
    </source>
</evidence>
<evidence type="ECO:0000256" key="4">
    <source>
        <dbReference type="ARBA" id="ARBA00022505"/>
    </source>
</evidence>
<dbReference type="EMBL" id="JAKLTQ010000001">
    <property type="protein sequence ID" value="MCG2621032.1"/>
    <property type="molecule type" value="Genomic_DNA"/>
</dbReference>
<evidence type="ECO:0000256" key="8">
    <source>
        <dbReference type="SAM" id="MobiDB-lite"/>
    </source>
</evidence>
<evidence type="ECO:0000256" key="1">
    <source>
        <dbReference type="ARBA" id="ARBA00002901"/>
    </source>
</evidence>
<dbReference type="EC" id="2.10.1.1" evidence="7"/>
<reference evidence="10" key="1">
    <citation type="submission" date="2022-01" db="EMBL/GenBank/DDBJ databases">
        <authorList>
            <person name="Jo J.-H."/>
            <person name="Im W.-T."/>
        </authorList>
    </citation>
    <scope>NUCLEOTIDE SEQUENCE</scope>
    <source>
        <strain evidence="10">I2-34</strain>
    </source>
</reference>
<comment type="pathway">
    <text evidence="2 7">Cofactor biosynthesis; molybdopterin biosynthesis.</text>
</comment>
<organism evidence="10 11">
    <name type="scientific">Arthrobacter hankyongi</name>
    <dbReference type="NCBI Taxonomy" id="2904801"/>
    <lineage>
        <taxon>Bacteria</taxon>
        <taxon>Bacillati</taxon>
        <taxon>Actinomycetota</taxon>
        <taxon>Actinomycetes</taxon>
        <taxon>Micrococcales</taxon>
        <taxon>Micrococcaceae</taxon>
        <taxon>Arthrobacter</taxon>
    </lineage>
</organism>
<comment type="function">
    <text evidence="1 7">Catalyzes the insertion of molybdate into adenylated molybdopterin with the concomitant release of AMP.</text>
</comment>
<evidence type="ECO:0000259" key="9">
    <source>
        <dbReference type="SMART" id="SM00852"/>
    </source>
</evidence>
<keyword evidence="7" id="KW-0479">Metal-binding</keyword>
<comment type="catalytic activity">
    <reaction evidence="6">
        <text>adenylyl-molybdopterin + molybdate = Mo-molybdopterin + AMP + H(+)</text>
        <dbReference type="Rhea" id="RHEA:35047"/>
        <dbReference type="ChEBI" id="CHEBI:15378"/>
        <dbReference type="ChEBI" id="CHEBI:36264"/>
        <dbReference type="ChEBI" id="CHEBI:62727"/>
        <dbReference type="ChEBI" id="CHEBI:71302"/>
        <dbReference type="ChEBI" id="CHEBI:456215"/>
        <dbReference type="EC" id="2.10.1.1"/>
    </reaction>
</comment>
<dbReference type="SMART" id="SM00852">
    <property type="entry name" value="MoCF_biosynth"/>
    <property type="match status" value="1"/>
</dbReference>
<gene>
    <name evidence="10" type="ORF">LVY72_03785</name>
</gene>
<sequence length="403" mass="40090">MSAPLRGGATDNGRRPVHDHGTGWDEARSTAHAAGSAAVAPASLLPLEACAGLTLAADVLAKNPVPHYASSAMDGWAVAGDGPWRLLAAAGPLSPGRAVPVVTGGLMPDGASAVLRSEYGSVDGGVLELVPGVAAGEPPAGRHIRPAGEEARAGETMITAGTVLNPAHLAIAAVCGHDMLPVIRRPQVALLLTGDEVVTSGIPAPGTVRDTFGPALPAIIARLGGVPAQPLRLPDDFATQLDAVRGCGADVVVTTGGTGHSRADQLRPVLAELGARILVPSIRMRPGHPALLARLPGGRLLVGLPGNPLAAVMALLTLGAPLLAGLNALPLPPLGTVAAGVRLPPLAGRDRLIPYALTAAGAVPAERTGSAMMRGLAGAGGVAVVPADGAAAGDVLRTLPLPW</sequence>
<dbReference type="Pfam" id="PF00994">
    <property type="entry name" value="MoCF_biosynth"/>
    <property type="match status" value="1"/>
</dbReference>
<comment type="similarity">
    <text evidence="3 7">Belongs to the MoeA family.</text>
</comment>
<keyword evidence="7" id="KW-0460">Magnesium</keyword>
<evidence type="ECO:0000256" key="5">
    <source>
        <dbReference type="ARBA" id="ARBA00023150"/>
    </source>
</evidence>
<dbReference type="InterPro" id="IPR036135">
    <property type="entry name" value="MoeA_linker/N_sf"/>
</dbReference>
<comment type="cofactor">
    <cofactor evidence="7">
        <name>Mg(2+)</name>
        <dbReference type="ChEBI" id="CHEBI:18420"/>
    </cofactor>
</comment>
<keyword evidence="4 7" id="KW-0500">Molybdenum</keyword>
<proteinExistence type="inferred from homology"/>
<keyword evidence="5 7" id="KW-0501">Molybdenum cofactor biosynthesis</keyword>
<evidence type="ECO:0000256" key="6">
    <source>
        <dbReference type="ARBA" id="ARBA00047317"/>
    </source>
</evidence>
<dbReference type="Gene3D" id="3.40.980.10">
    <property type="entry name" value="MoaB/Mog-like domain"/>
    <property type="match status" value="1"/>
</dbReference>
<dbReference type="SUPFAM" id="SSF53218">
    <property type="entry name" value="Molybdenum cofactor biosynthesis proteins"/>
    <property type="match status" value="1"/>
</dbReference>
<dbReference type="PROSITE" id="PS01078">
    <property type="entry name" value="MOCF_BIOSYNTHESIS_1"/>
    <property type="match status" value="1"/>
</dbReference>
<name>A0ABS9L313_9MICC</name>
<dbReference type="PANTHER" id="PTHR10192">
    <property type="entry name" value="MOLYBDOPTERIN BIOSYNTHESIS PROTEIN"/>
    <property type="match status" value="1"/>
</dbReference>
<dbReference type="Proteomes" id="UP001165368">
    <property type="component" value="Unassembled WGS sequence"/>
</dbReference>
<dbReference type="InterPro" id="IPR001453">
    <property type="entry name" value="MoaB/Mog_dom"/>
</dbReference>
<feature type="domain" description="MoaB/Mog" evidence="9">
    <location>
        <begin position="189"/>
        <end position="325"/>
    </location>
</feature>